<dbReference type="InterPro" id="IPR002734">
    <property type="entry name" value="RibDG_C"/>
</dbReference>
<evidence type="ECO:0000313" key="2">
    <source>
        <dbReference type="EMBL" id="CAA9458108.1"/>
    </source>
</evidence>
<dbReference type="Gene3D" id="3.40.430.10">
    <property type="entry name" value="Dihydrofolate Reductase, subunit A"/>
    <property type="match status" value="1"/>
</dbReference>
<dbReference type="GO" id="GO:0009231">
    <property type="term" value="P:riboflavin biosynthetic process"/>
    <property type="evidence" value="ECO:0007669"/>
    <property type="project" value="InterPro"/>
</dbReference>
<keyword evidence="2" id="KW-0560">Oxidoreductase</keyword>
<accession>A0A6J4QXS5</accession>
<feature type="domain" description="Bacterial bifunctional deaminase-reductase C-terminal" evidence="1">
    <location>
        <begin position="3"/>
        <end position="173"/>
    </location>
</feature>
<proteinExistence type="predicted"/>
<dbReference type="GO" id="GO:0008703">
    <property type="term" value="F:5-amino-6-(5-phosphoribosylamino)uracil reductase activity"/>
    <property type="evidence" value="ECO:0007669"/>
    <property type="project" value="InterPro"/>
</dbReference>
<dbReference type="GO" id="GO:0004146">
    <property type="term" value="F:dihydrofolate reductase activity"/>
    <property type="evidence" value="ECO:0007669"/>
    <property type="project" value="UniProtKB-EC"/>
</dbReference>
<dbReference type="PANTHER" id="PTHR38011">
    <property type="entry name" value="DIHYDROFOLATE REDUCTASE FAMILY PROTEIN (AFU_ORTHOLOGUE AFUA_8G06820)"/>
    <property type="match status" value="1"/>
</dbReference>
<protein>
    <submittedName>
        <fullName evidence="2">Dihydrofolate reductase</fullName>
        <ecNumber evidence="2">1.5.1.3</ecNumber>
    </submittedName>
</protein>
<reference evidence="2" key="1">
    <citation type="submission" date="2020-02" db="EMBL/GenBank/DDBJ databases">
        <authorList>
            <person name="Meier V. D."/>
        </authorList>
    </citation>
    <scope>NUCLEOTIDE SEQUENCE</scope>
    <source>
        <strain evidence="2">AVDCRST_MAG28</strain>
    </source>
</reference>
<dbReference type="Pfam" id="PF01872">
    <property type="entry name" value="RibD_C"/>
    <property type="match status" value="1"/>
</dbReference>
<dbReference type="SUPFAM" id="SSF53597">
    <property type="entry name" value="Dihydrofolate reductase-like"/>
    <property type="match status" value="1"/>
</dbReference>
<sequence>MGKILLDMAMSLDGFIAGPNDEPAGLHDWFFPPSGSVTAGDAEIIDESIRTTGAIVMGRRSYDLGDKVDGFVHTPYRVEHFVLSHDVPEQVARGETTFTFVTDGIESVLREAKAAAGDKNVAVGGGASIAQQCIRAGLLDEIQIHLVPVLLGEGIRLFEHPGAERIKLERTRVIESPFATHLRFRVVKEN</sequence>
<organism evidence="2">
    <name type="scientific">uncultured Rubrobacteraceae bacterium</name>
    <dbReference type="NCBI Taxonomy" id="349277"/>
    <lineage>
        <taxon>Bacteria</taxon>
        <taxon>Bacillati</taxon>
        <taxon>Actinomycetota</taxon>
        <taxon>Rubrobacteria</taxon>
        <taxon>Rubrobacterales</taxon>
        <taxon>Rubrobacteraceae</taxon>
        <taxon>environmental samples</taxon>
    </lineage>
</organism>
<gene>
    <name evidence="2" type="ORF">AVDCRST_MAG28-2791</name>
</gene>
<evidence type="ECO:0000259" key="1">
    <source>
        <dbReference type="Pfam" id="PF01872"/>
    </source>
</evidence>
<dbReference type="PANTHER" id="PTHR38011:SF12">
    <property type="entry name" value="BIFUNCTIONAL DEAMINASE-REDUCTASE DOMAIN PROTEIN"/>
    <property type="match status" value="1"/>
</dbReference>
<dbReference type="InterPro" id="IPR024072">
    <property type="entry name" value="DHFR-like_dom_sf"/>
</dbReference>
<name>A0A6J4QXS5_9ACTN</name>
<dbReference type="InterPro" id="IPR050765">
    <property type="entry name" value="Riboflavin_Biosynth_HTPR"/>
</dbReference>
<dbReference type="AlphaFoldDB" id="A0A6J4QXS5"/>
<dbReference type="EC" id="1.5.1.3" evidence="2"/>
<dbReference type="EMBL" id="CADCVE010000062">
    <property type="protein sequence ID" value="CAA9458108.1"/>
    <property type="molecule type" value="Genomic_DNA"/>
</dbReference>